<accession>A0A1M4ZZS9</accession>
<dbReference type="GO" id="GO:0019305">
    <property type="term" value="P:dTDP-rhamnose biosynthetic process"/>
    <property type="evidence" value="ECO:0007669"/>
    <property type="project" value="UniProtKB-UniRule"/>
</dbReference>
<evidence type="ECO:0000256" key="7">
    <source>
        <dbReference type="RuleBase" id="RU364069"/>
    </source>
</evidence>
<dbReference type="EMBL" id="FQUP01000001">
    <property type="protein sequence ID" value="SHF23508.1"/>
    <property type="molecule type" value="Genomic_DNA"/>
</dbReference>
<protein>
    <recommendedName>
        <fullName evidence="4 7">dTDP-4-dehydrorhamnose 3,5-epimerase</fullName>
        <ecNumber evidence="3 7">5.1.3.13</ecNumber>
    </recommendedName>
    <alternativeName>
        <fullName evidence="7">Thymidine diphospho-4-keto-rhamnose 3,5-epimerase</fullName>
    </alternativeName>
</protein>
<dbReference type="InterPro" id="IPR011051">
    <property type="entry name" value="RmlC_Cupin_sf"/>
</dbReference>
<dbReference type="Pfam" id="PF00908">
    <property type="entry name" value="dTDP_sugar_isom"/>
    <property type="match status" value="1"/>
</dbReference>
<dbReference type="InterPro" id="IPR014710">
    <property type="entry name" value="RmlC-like_jellyroll"/>
</dbReference>
<dbReference type="Proteomes" id="UP000184485">
    <property type="component" value="Unassembled WGS sequence"/>
</dbReference>
<evidence type="ECO:0000256" key="4">
    <source>
        <dbReference type="ARBA" id="ARBA00019595"/>
    </source>
</evidence>
<dbReference type="AlphaFoldDB" id="A0A1M4ZZS9"/>
<evidence type="ECO:0000256" key="3">
    <source>
        <dbReference type="ARBA" id="ARBA00012098"/>
    </source>
</evidence>
<comment type="similarity">
    <text evidence="7">Belongs to the dTDP-4-dehydrorhamnose 3,5-epimerase family.</text>
</comment>
<proteinExistence type="inferred from homology"/>
<gene>
    <name evidence="8" type="ORF">SAMN02745157_1968</name>
</gene>
<dbReference type="InterPro" id="IPR000888">
    <property type="entry name" value="RmlC-like"/>
</dbReference>
<evidence type="ECO:0000256" key="6">
    <source>
        <dbReference type="PIRSR" id="PIRSR600888-3"/>
    </source>
</evidence>
<evidence type="ECO:0000256" key="2">
    <source>
        <dbReference type="ARBA" id="ARBA00001997"/>
    </source>
</evidence>
<organism evidence="8 9">
    <name type="scientific">Kaistia soli DSM 19436</name>
    <dbReference type="NCBI Taxonomy" id="1122133"/>
    <lineage>
        <taxon>Bacteria</taxon>
        <taxon>Pseudomonadati</taxon>
        <taxon>Pseudomonadota</taxon>
        <taxon>Alphaproteobacteria</taxon>
        <taxon>Hyphomicrobiales</taxon>
        <taxon>Kaistiaceae</taxon>
        <taxon>Kaistia</taxon>
    </lineage>
</organism>
<evidence type="ECO:0000313" key="8">
    <source>
        <dbReference type="EMBL" id="SHF23508.1"/>
    </source>
</evidence>
<feature type="site" description="Participates in a stacking interaction with the thymidine ring of dTDP-4-oxo-6-deoxyglucose" evidence="6">
    <location>
        <position position="132"/>
    </location>
</feature>
<dbReference type="Gene3D" id="2.60.120.10">
    <property type="entry name" value="Jelly Rolls"/>
    <property type="match status" value="1"/>
</dbReference>
<comment type="catalytic activity">
    <reaction evidence="1 7">
        <text>dTDP-4-dehydro-6-deoxy-alpha-D-glucose = dTDP-4-dehydro-beta-L-rhamnose</text>
        <dbReference type="Rhea" id="RHEA:16969"/>
        <dbReference type="ChEBI" id="CHEBI:57649"/>
        <dbReference type="ChEBI" id="CHEBI:62830"/>
        <dbReference type="EC" id="5.1.3.13"/>
    </reaction>
</comment>
<name>A0A1M4ZZS9_9HYPH</name>
<dbReference type="SUPFAM" id="SSF51182">
    <property type="entry name" value="RmlC-like cupins"/>
    <property type="match status" value="1"/>
</dbReference>
<feature type="active site" description="Proton donor" evidence="5">
    <location>
        <position position="126"/>
    </location>
</feature>
<dbReference type="GO" id="GO:0000271">
    <property type="term" value="P:polysaccharide biosynthetic process"/>
    <property type="evidence" value="ECO:0007669"/>
    <property type="project" value="TreeGrafter"/>
</dbReference>
<comment type="pathway">
    <text evidence="7">Carbohydrate biosynthesis; dTDP-L-rhamnose biosynthesis.</text>
</comment>
<sequence>MNSTIVLVKPKRFGDDRGWFSEVYNEKKFESFGISCRFVQDNHSLSVRIGTLRGLHFQTPPFGQDKLVRCVRGRIFDVAVDIRKGSPTFGQWIGAELSADNGHELFIPVGYAHGFFTMEPDTEVTYKVSNFYAPDCDAGLAWNDPEIGIAWPLPADAAPLLSDKDGRLPRLAGFESPFAGDGRPMQMIEV</sequence>
<dbReference type="UniPathway" id="UPA00124"/>
<evidence type="ECO:0000313" key="9">
    <source>
        <dbReference type="Proteomes" id="UP000184485"/>
    </source>
</evidence>
<dbReference type="STRING" id="1122133.SAMN02745157_1968"/>
<dbReference type="EC" id="5.1.3.13" evidence="3 7"/>
<dbReference type="PANTHER" id="PTHR21047">
    <property type="entry name" value="DTDP-6-DEOXY-D-GLUCOSE-3,5 EPIMERASE"/>
    <property type="match status" value="1"/>
</dbReference>
<dbReference type="GO" id="GO:0008830">
    <property type="term" value="F:dTDP-4-dehydrorhamnose 3,5-epimerase activity"/>
    <property type="evidence" value="ECO:0007669"/>
    <property type="project" value="UniProtKB-UniRule"/>
</dbReference>
<dbReference type="CDD" id="cd00438">
    <property type="entry name" value="cupin_RmlC"/>
    <property type="match status" value="1"/>
</dbReference>
<comment type="function">
    <text evidence="2 7">Catalyzes the epimerization of the C3' and C5'positions of dTDP-6-deoxy-D-xylo-4-hexulose, forming dTDP-6-deoxy-L-lyxo-4-hexulose.</text>
</comment>
<keyword evidence="7" id="KW-0413">Isomerase</keyword>
<reference evidence="8 9" key="1">
    <citation type="submission" date="2016-11" db="EMBL/GenBank/DDBJ databases">
        <authorList>
            <person name="Jaros S."/>
            <person name="Januszkiewicz K."/>
            <person name="Wedrychowicz H."/>
        </authorList>
    </citation>
    <scope>NUCLEOTIDE SEQUENCE [LARGE SCALE GENOMIC DNA]</scope>
    <source>
        <strain evidence="8 9">DSM 19436</strain>
    </source>
</reference>
<keyword evidence="9" id="KW-1185">Reference proteome</keyword>
<dbReference type="PANTHER" id="PTHR21047:SF2">
    <property type="entry name" value="THYMIDINE DIPHOSPHO-4-KETO-RHAMNOSE 3,5-EPIMERASE"/>
    <property type="match status" value="1"/>
</dbReference>
<dbReference type="GO" id="GO:0005829">
    <property type="term" value="C:cytosol"/>
    <property type="evidence" value="ECO:0007669"/>
    <property type="project" value="TreeGrafter"/>
</dbReference>
<dbReference type="NCBIfam" id="TIGR01221">
    <property type="entry name" value="rmlC"/>
    <property type="match status" value="1"/>
</dbReference>
<dbReference type="OrthoDB" id="9800680at2"/>
<evidence type="ECO:0000256" key="1">
    <source>
        <dbReference type="ARBA" id="ARBA00001298"/>
    </source>
</evidence>
<feature type="active site" description="Proton acceptor" evidence="5">
    <location>
        <position position="56"/>
    </location>
</feature>
<evidence type="ECO:0000256" key="5">
    <source>
        <dbReference type="PIRSR" id="PIRSR600888-1"/>
    </source>
</evidence>
<dbReference type="RefSeq" id="WP_073052453.1">
    <property type="nucleotide sequence ID" value="NZ_FQUP01000001.1"/>
</dbReference>
<comment type="subunit">
    <text evidence="7">Homodimer.</text>
</comment>